<evidence type="ECO:0000313" key="2">
    <source>
        <dbReference type="EMBL" id="THW66291.1"/>
    </source>
</evidence>
<dbReference type="Pfam" id="PF00004">
    <property type="entry name" value="AAA"/>
    <property type="match status" value="1"/>
</dbReference>
<sequence>MSPGVCTGDRHLVSSGLSLWSSHATRSPPCISTNDVVDVRGGWKKEAREIWCLVKSVKIERSQDLDQDTEIFLHNRRKEEGEAASFDSSFLKYPAPTSIATRIPINNITINLLNMTGDFVSHPSFANETSNVYFEHSSGVRVDTNAVLIEAIRREYPQLHLTVTPTYACDLLQFAAVGKAAAAPIDKENDRLYVRHFLAPARRLDGGNGRIVDDVKFGKFLIDWDGKEYVVYIAEGRDGVMSYPQVRNQYILSSSVQATEKLLLEAGRFTGSLEGVVLVYDQGYWQKNHELWESIQSAEWKNVILDEDMKSALIKDVDNFFDGRETYQKLKVPWKRGVIYYGPPGNGKTISIKALMHTLYKRKDPVPTLYVKSLAGQVMLSYHVKVTKLTTYSYGGPEFSLSTIFKEARRYAPCYLIFEDLDSIITDSTRSYFLNEVDGVRSNDGIFMVGSTNHLDRLDPGISKRPSRFDRKYFFPNPNHEQRVKYAQFWQGKLKENKDIEFPDKLCEAVSSITDGFSFAYMQEAFVASLLALALSDKEEGHHDADLDKLPLWQQLKKQVKILREELHHDPEEAMAALKI</sequence>
<dbReference type="GO" id="GO:0005634">
    <property type="term" value="C:nucleus"/>
    <property type="evidence" value="ECO:0007669"/>
    <property type="project" value="TreeGrafter"/>
</dbReference>
<evidence type="ECO:0000259" key="1">
    <source>
        <dbReference type="Pfam" id="PF00004"/>
    </source>
</evidence>
<protein>
    <submittedName>
        <fullName evidence="2">P-loop containing nucleoside triphosphate hydrolase protein</fullName>
    </submittedName>
</protein>
<dbReference type="GO" id="GO:0005524">
    <property type="term" value="F:ATP binding"/>
    <property type="evidence" value="ECO:0007669"/>
    <property type="project" value="InterPro"/>
</dbReference>
<dbReference type="GO" id="GO:0003723">
    <property type="term" value="F:RNA binding"/>
    <property type="evidence" value="ECO:0007669"/>
    <property type="project" value="TreeGrafter"/>
</dbReference>
<feature type="domain" description="ATPase AAA-type core" evidence="1">
    <location>
        <begin position="339"/>
        <end position="476"/>
    </location>
</feature>
<name>A0A4S8ZJZ5_AURPU</name>
<gene>
    <name evidence="2" type="ORF">D6D20_01485</name>
</gene>
<dbReference type="GO" id="GO:0042254">
    <property type="term" value="P:ribosome biogenesis"/>
    <property type="evidence" value="ECO:0007669"/>
    <property type="project" value="TreeGrafter"/>
</dbReference>
<dbReference type="Proteomes" id="UP000310421">
    <property type="component" value="Unassembled WGS sequence"/>
</dbReference>
<dbReference type="SUPFAM" id="SSF52540">
    <property type="entry name" value="P-loop containing nucleoside triphosphate hydrolases"/>
    <property type="match status" value="1"/>
</dbReference>
<dbReference type="AlphaFoldDB" id="A0A4S8ZJZ5"/>
<dbReference type="InterPro" id="IPR003959">
    <property type="entry name" value="ATPase_AAA_core"/>
</dbReference>
<dbReference type="CDD" id="cd19481">
    <property type="entry name" value="RecA-like_protease"/>
    <property type="match status" value="1"/>
</dbReference>
<proteinExistence type="predicted"/>
<dbReference type="InterPro" id="IPR027417">
    <property type="entry name" value="P-loop_NTPase"/>
</dbReference>
<comment type="caution">
    <text evidence="2">The sequence shown here is derived from an EMBL/GenBank/DDBJ whole genome shotgun (WGS) entry which is preliminary data.</text>
</comment>
<accession>A0A4S8ZJZ5</accession>
<dbReference type="PANTHER" id="PTHR23077">
    <property type="entry name" value="AAA-FAMILY ATPASE"/>
    <property type="match status" value="1"/>
</dbReference>
<organism evidence="2 3">
    <name type="scientific">Aureobasidium pullulans</name>
    <name type="common">Black yeast</name>
    <name type="synonym">Pullularia pullulans</name>
    <dbReference type="NCBI Taxonomy" id="5580"/>
    <lineage>
        <taxon>Eukaryota</taxon>
        <taxon>Fungi</taxon>
        <taxon>Dikarya</taxon>
        <taxon>Ascomycota</taxon>
        <taxon>Pezizomycotina</taxon>
        <taxon>Dothideomycetes</taxon>
        <taxon>Dothideomycetidae</taxon>
        <taxon>Dothideales</taxon>
        <taxon>Saccotheciaceae</taxon>
        <taxon>Aureobasidium</taxon>
    </lineage>
</organism>
<dbReference type="EMBL" id="QZAN01000008">
    <property type="protein sequence ID" value="THW66291.1"/>
    <property type="molecule type" value="Genomic_DNA"/>
</dbReference>
<dbReference type="PANTHER" id="PTHR23077:SF132">
    <property type="entry name" value="ATP-DEPENDENT ZN PROTEASE"/>
    <property type="match status" value="1"/>
</dbReference>
<dbReference type="GO" id="GO:0016887">
    <property type="term" value="F:ATP hydrolysis activity"/>
    <property type="evidence" value="ECO:0007669"/>
    <property type="project" value="InterPro"/>
</dbReference>
<dbReference type="Gene3D" id="3.40.50.300">
    <property type="entry name" value="P-loop containing nucleotide triphosphate hydrolases"/>
    <property type="match status" value="1"/>
</dbReference>
<evidence type="ECO:0000313" key="3">
    <source>
        <dbReference type="Proteomes" id="UP000310421"/>
    </source>
</evidence>
<keyword evidence="2" id="KW-0378">Hydrolase</keyword>
<reference evidence="2 3" key="1">
    <citation type="submission" date="2018-10" db="EMBL/GenBank/DDBJ databases">
        <title>Fifty Aureobasidium pullulans genomes reveal a recombining polyextremotolerant generalist.</title>
        <authorList>
            <person name="Gostincar C."/>
            <person name="Turk M."/>
            <person name="Zajc J."/>
            <person name="Gunde-Cimerman N."/>
        </authorList>
    </citation>
    <scope>NUCLEOTIDE SEQUENCE [LARGE SCALE GENOMIC DNA]</scope>
    <source>
        <strain evidence="2 3">EXF-10751</strain>
    </source>
</reference>
<dbReference type="GO" id="GO:1990275">
    <property type="term" value="F:preribosome binding"/>
    <property type="evidence" value="ECO:0007669"/>
    <property type="project" value="TreeGrafter"/>
</dbReference>
<dbReference type="InterPro" id="IPR050168">
    <property type="entry name" value="AAA_ATPase_domain"/>
</dbReference>